<name>A0ABP0SN82_9DINO</name>
<gene>
    <name evidence="2" type="ORF">SCF082_LOCUS52756</name>
</gene>
<evidence type="ECO:0000313" key="3">
    <source>
        <dbReference type="Proteomes" id="UP001642464"/>
    </source>
</evidence>
<evidence type="ECO:0000313" key="2">
    <source>
        <dbReference type="EMBL" id="CAK9113858.1"/>
    </source>
</evidence>
<feature type="non-terminal residue" evidence="2">
    <location>
        <position position="83"/>
    </location>
</feature>
<feature type="non-terminal residue" evidence="2">
    <location>
        <position position="1"/>
    </location>
</feature>
<feature type="region of interest" description="Disordered" evidence="1">
    <location>
        <begin position="1"/>
        <end position="21"/>
    </location>
</feature>
<sequence length="83" mass="9079">LDWLGVPQLTSKTDDAPPPEAAKAIQSIPGYVERSLPGDDRLMVSSLVQKSVAMKIQHESEAGSLAYLRYLLTGQFHLSRSVL</sequence>
<evidence type="ECO:0000256" key="1">
    <source>
        <dbReference type="SAM" id="MobiDB-lite"/>
    </source>
</evidence>
<keyword evidence="3" id="KW-1185">Reference proteome</keyword>
<dbReference type="EMBL" id="CAXAMM010044239">
    <property type="protein sequence ID" value="CAK9113858.1"/>
    <property type="molecule type" value="Genomic_DNA"/>
</dbReference>
<comment type="caution">
    <text evidence="2">The sequence shown here is derived from an EMBL/GenBank/DDBJ whole genome shotgun (WGS) entry which is preliminary data.</text>
</comment>
<accession>A0ABP0SN82</accession>
<dbReference type="Proteomes" id="UP001642464">
    <property type="component" value="Unassembled WGS sequence"/>
</dbReference>
<protein>
    <submittedName>
        <fullName evidence="2">Uncharacterized protein</fullName>
    </submittedName>
</protein>
<organism evidence="2 3">
    <name type="scientific">Durusdinium trenchii</name>
    <dbReference type="NCBI Taxonomy" id="1381693"/>
    <lineage>
        <taxon>Eukaryota</taxon>
        <taxon>Sar</taxon>
        <taxon>Alveolata</taxon>
        <taxon>Dinophyceae</taxon>
        <taxon>Suessiales</taxon>
        <taxon>Symbiodiniaceae</taxon>
        <taxon>Durusdinium</taxon>
    </lineage>
</organism>
<proteinExistence type="predicted"/>
<reference evidence="2 3" key="1">
    <citation type="submission" date="2024-02" db="EMBL/GenBank/DDBJ databases">
        <authorList>
            <person name="Chen Y."/>
            <person name="Shah S."/>
            <person name="Dougan E. K."/>
            <person name="Thang M."/>
            <person name="Chan C."/>
        </authorList>
    </citation>
    <scope>NUCLEOTIDE SEQUENCE [LARGE SCALE GENOMIC DNA]</scope>
</reference>